<proteinExistence type="predicted"/>
<dbReference type="Gene3D" id="3.10.10.10">
    <property type="entry name" value="HIV Type 1 Reverse Transcriptase, subunit A, domain 1"/>
    <property type="match status" value="1"/>
</dbReference>
<name>A0AAV6VJ69_9ARAC</name>
<dbReference type="Gene3D" id="3.30.70.270">
    <property type="match status" value="1"/>
</dbReference>
<keyword evidence="3" id="KW-1185">Reference proteome</keyword>
<comment type="caution">
    <text evidence="2">The sequence shown here is derived from an EMBL/GenBank/DDBJ whole genome shotgun (WGS) entry which is preliminary data.</text>
</comment>
<reference evidence="2 3" key="1">
    <citation type="journal article" date="2022" name="Nat. Ecol. Evol.">
        <title>A masculinizing supergene underlies an exaggerated male reproductive morph in a spider.</title>
        <authorList>
            <person name="Hendrickx F."/>
            <person name="De Corte Z."/>
            <person name="Sonet G."/>
            <person name="Van Belleghem S.M."/>
            <person name="Kostlbacher S."/>
            <person name="Vangestel C."/>
        </authorList>
    </citation>
    <scope>NUCLEOTIDE SEQUENCE [LARGE SCALE GENOMIC DNA]</scope>
    <source>
        <strain evidence="2">W744_W776</strain>
    </source>
</reference>
<dbReference type="EMBL" id="JAFNEN010000066">
    <property type="protein sequence ID" value="KAG8196639.1"/>
    <property type="molecule type" value="Genomic_DNA"/>
</dbReference>
<accession>A0AAV6VJ69</accession>
<dbReference type="InterPro" id="IPR043128">
    <property type="entry name" value="Rev_trsase/Diguanyl_cyclase"/>
</dbReference>
<dbReference type="GO" id="GO:0071897">
    <property type="term" value="P:DNA biosynthetic process"/>
    <property type="evidence" value="ECO:0007669"/>
    <property type="project" value="UniProtKB-ARBA"/>
</dbReference>
<dbReference type="InterPro" id="IPR043502">
    <property type="entry name" value="DNA/RNA_pol_sf"/>
</dbReference>
<evidence type="ECO:0000313" key="3">
    <source>
        <dbReference type="Proteomes" id="UP000827092"/>
    </source>
</evidence>
<evidence type="ECO:0000313" key="2">
    <source>
        <dbReference type="EMBL" id="KAG8196639.1"/>
    </source>
</evidence>
<dbReference type="Proteomes" id="UP000827092">
    <property type="component" value="Unassembled WGS sequence"/>
</dbReference>
<dbReference type="PANTHER" id="PTHR33064:SF29">
    <property type="entry name" value="PEPTIDASE A2 DOMAIN-CONTAINING PROTEIN-RELATED"/>
    <property type="match status" value="1"/>
</dbReference>
<sequence>MLEMKVIEPGDSDFTSPMILVEAPGKDPRPCINYRRLNKVTRTQFFPIPNIEQLIEKVSASKYISVLDLTRGYWQIPLSKQAQRTKERLSENPVLYCPDFSKPYIIQCDASNLGIGIVLSQVNEEGDEHPNHVLE</sequence>
<gene>
    <name evidence="2" type="ORF">JTE90_006549</name>
</gene>
<dbReference type="SUPFAM" id="SSF56672">
    <property type="entry name" value="DNA/RNA polymerases"/>
    <property type="match status" value="1"/>
</dbReference>
<dbReference type="InterPro" id="IPR051320">
    <property type="entry name" value="Viral_Replic_Matur_Polypro"/>
</dbReference>
<organism evidence="2 3">
    <name type="scientific">Oedothorax gibbosus</name>
    <dbReference type="NCBI Taxonomy" id="931172"/>
    <lineage>
        <taxon>Eukaryota</taxon>
        <taxon>Metazoa</taxon>
        <taxon>Ecdysozoa</taxon>
        <taxon>Arthropoda</taxon>
        <taxon>Chelicerata</taxon>
        <taxon>Arachnida</taxon>
        <taxon>Araneae</taxon>
        <taxon>Araneomorphae</taxon>
        <taxon>Entelegynae</taxon>
        <taxon>Araneoidea</taxon>
        <taxon>Linyphiidae</taxon>
        <taxon>Erigoninae</taxon>
        <taxon>Oedothorax</taxon>
    </lineage>
</organism>
<evidence type="ECO:0000259" key="1">
    <source>
        <dbReference type="Pfam" id="PF17919"/>
    </source>
</evidence>
<dbReference type="Pfam" id="PF17919">
    <property type="entry name" value="RT_RNaseH_2"/>
    <property type="match status" value="1"/>
</dbReference>
<dbReference type="AlphaFoldDB" id="A0AAV6VJ69"/>
<dbReference type="PANTHER" id="PTHR33064">
    <property type="entry name" value="POL PROTEIN"/>
    <property type="match status" value="1"/>
</dbReference>
<dbReference type="InterPro" id="IPR041577">
    <property type="entry name" value="RT_RNaseH_2"/>
</dbReference>
<protein>
    <recommendedName>
        <fullName evidence="1">Reverse transcriptase/retrotransposon-derived protein RNase H-like domain-containing protein</fullName>
    </recommendedName>
</protein>
<feature type="domain" description="Reverse transcriptase/retrotransposon-derived protein RNase H-like" evidence="1">
    <location>
        <begin position="79"/>
        <end position="130"/>
    </location>
</feature>